<keyword evidence="3" id="KW-0268">Exocytosis</keyword>
<dbReference type="GO" id="GO:0006893">
    <property type="term" value="P:Golgi to plasma membrane transport"/>
    <property type="evidence" value="ECO:0007669"/>
    <property type="project" value="TreeGrafter"/>
</dbReference>
<dbReference type="InterPro" id="IPR048628">
    <property type="entry name" value="Sec3_C"/>
</dbReference>
<evidence type="ECO:0000256" key="1">
    <source>
        <dbReference type="ARBA" id="ARBA00006518"/>
    </source>
</evidence>
<organism evidence="7 8">
    <name type="scientific">Steinernema hermaphroditum</name>
    <dbReference type="NCBI Taxonomy" id="289476"/>
    <lineage>
        <taxon>Eukaryota</taxon>
        <taxon>Metazoa</taxon>
        <taxon>Ecdysozoa</taxon>
        <taxon>Nematoda</taxon>
        <taxon>Chromadorea</taxon>
        <taxon>Rhabditida</taxon>
        <taxon>Tylenchina</taxon>
        <taxon>Panagrolaimomorpha</taxon>
        <taxon>Strongyloidoidea</taxon>
        <taxon>Steinernematidae</taxon>
        <taxon>Steinernema</taxon>
    </lineage>
</organism>
<keyword evidence="4" id="KW-0175">Coiled coil</keyword>
<dbReference type="InterPro" id="IPR019160">
    <property type="entry name" value="Sec3_CC"/>
</dbReference>
<evidence type="ECO:0000313" key="7">
    <source>
        <dbReference type="EMBL" id="KAK0397355.1"/>
    </source>
</evidence>
<dbReference type="EMBL" id="JAUCMV010000005">
    <property type="protein sequence ID" value="KAK0397355.1"/>
    <property type="molecule type" value="Genomic_DNA"/>
</dbReference>
<keyword evidence="8" id="KW-1185">Reference proteome</keyword>
<reference evidence="7" key="1">
    <citation type="submission" date="2023-06" db="EMBL/GenBank/DDBJ databases">
        <title>Genomic analysis of the entomopathogenic nematode Steinernema hermaphroditum.</title>
        <authorList>
            <person name="Schwarz E.M."/>
            <person name="Heppert J.K."/>
            <person name="Baniya A."/>
            <person name="Schwartz H.T."/>
            <person name="Tan C.-H."/>
            <person name="Antoshechkin I."/>
            <person name="Sternberg P.W."/>
            <person name="Goodrich-Blair H."/>
            <person name="Dillman A.R."/>
        </authorList>
    </citation>
    <scope>NUCLEOTIDE SEQUENCE</scope>
    <source>
        <strain evidence="7">PS9179</strain>
        <tissue evidence="7">Whole animal</tissue>
    </source>
</reference>
<dbReference type="Proteomes" id="UP001175271">
    <property type="component" value="Unassembled WGS sequence"/>
</dbReference>
<dbReference type="Pfam" id="PF09763">
    <property type="entry name" value="Sec3_CC"/>
    <property type="match status" value="1"/>
</dbReference>
<evidence type="ECO:0000256" key="4">
    <source>
        <dbReference type="ARBA" id="ARBA00023054"/>
    </source>
</evidence>
<dbReference type="Pfam" id="PF20654">
    <property type="entry name" value="Sec3_C-term"/>
    <property type="match status" value="1"/>
</dbReference>
<dbReference type="PANTHER" id="PTHR16092">
    <property type="entry name" value="SEC3/SYNTAXIN-RELATED"/>
    <property type="match status" value="1"/>
</dbReference>
<comment type="caution">
    <text evidence="7">The sequence shown here is derived from an EMBL/GenBank/DDBJ whole genome shotgun (WGS) entry which is preliminary data.</text>
</comment>
<dbReference type="AlphaFoldDB" id="A0AA39LHH3"/>
<dbReference type="GO" id="GO:0006887">
    <property type="term" value="P:exocytosis"/>
    <property type="evidence" value="ECO:0007669"/>
    <property type="project" value="UniProtKB-KW"/>
</dbReference>
<comment type="similarity">
    <text evidence="1">Belongs to the SEC3 family.</text>
</comment>
<evidence type="ECO:0000256" key="3">
    <source>
        <dbReference type="ARBA" id="ARBA00022483"/>
    </source>
</evidence>
<dbReference type="PANTHER" id="PTHR16092:SF14">
    <property type="entry name" value="EXOCYST COMPLEX COMPONENT 1 ISOFORM X1"/>
    <property type="match status" value="1"/>
</dbReference>
<evidence type="ECO:0000259" key="6">
    <source>
        <dbReference type="Pfam" id="PF20654"/>
    </source>
</evidence>
<feature type="domain" description="Exocyst complex component Sec3 coiled-coil" evidence="5">
    <location>
        <begin position="331"/>
        <end position="459"/>
    </location>
</feature>
<evidence type="ECO:0000313" key="8">
    <source>
        <dbReference type="Proteomes" id="UP001175271"/>
    </source>
</evidence>
<evidence type="ECO:0000256" key="2">
    <source>
        <dbReference type="ARBA" id="ARBA00022448"/>
    </source>
</evidence>
<evidence type="ECO:0008006" key="9">
    <source>
        <dbReference type="Google" id="ProtNLM"/>
    </source>
</evidence>
<protein>
    <recommendedName>
        <fullName evidence="9">Exocyst complex component Sec3 C-terminal domain-containing protein</fullName>
    </recommendedName>
</protein>
<dbReference type="GO" id="GO:0005546">
    <property type="term" value="F:phosphatidylinositol-4,5-bisphosphate binding"/>
    <property type="evidence" value="ECO:0007669"/>
    <property type="project" value="TreeGrafter"/>
</dbReference>
<proteinExistence type="inferred from homology"/>
<keyword evidence="2" id="KW-0813">Transport</keyword>
<dbReference type="GO" id="GO:0005886">
    <property type="term" value="C:plasma membrane"/>
    <property type="evidence" value="ECO:0007669"/>
    <property type="project" value="TreeGrafter"/>
</dbReference>
<evidence type="ECO:0000259" key="5">
    <source>
        <dbReference type="Pfam" id="PF09763"/>
    </source>
</evidence>
<name>A0AA39LHH3_9BILA</name>
<sequence length="979" mass="112573">MKFDEVWTSTAIEETVQARICSLRTPRSHFDTVFAAYRKINEIYRRELETQKAPQSIFEDHTSKEIEMSYRKVVNSVDFQTRQLMFDEFSAAVRRGFANIETEKSMQIFIAKQRLFEEKRREIVNNLQECHDRALPYVEAMLWEEEHSNDTFKSLQQETVRRVKSLVQAKFHAQRHQLLCSVRDLCYLKNKSAEKLLYDEIATLLSAIAKLRCEVNDIENGIQNLLIEDHIHFATLQKEKTFVHERIAKLNIKIVEQAGDNQLLKNRLQRNVGLQDASLAALQREKQEIMNSDNNDGITDHIVDYQPISSKEEADFRRLLAKSELKIGEAEKYAKVLNEQLLQLDGANIESIMDNEQAVTDLINLIDQALDEATHLEEQLDTFDGMLSDVRDSVELIEEKDSLGTVERNNTAKLLKELEAFVGAIDLVSEEHIMVLQRPNLSDPSSISRCCVAARAINNFLNTKTSLSLMDAYKIQTERLSEISDNFIDTLMAHLSGLFYRLNELLEGQDWHELSLPKQSQRFHALNPFADLISWLKQSKPSVYQKVIQRYIEETRKLYGRNMKRFFEAVEPHLEKIASDDRKSLLKAENIGRGAAGRTSGRVDWSDNGNSEYLKLMETVLGELAPVVDSEQKFCTRFFHINADILANMETQSTGSGDSGGALAGGRNLGKHLNEKVRDIMTPLFDTLEGHLESFVKACCSKRATVVFPLFVMLSKRARANQDASSFFSVMILGRLLVLMKRQFDMLMEKEARLLEGSRMTKRLARCAEKAFSGGSERRNELDRWYGELLNSVIKGIEYAATSSYSKSPASVVRLENYHALYSKLSELKIECLDAKRKDAKKQHQDNIQVYVKEYMGRPLEKIHYFFENVQGAIDSGVKPDEISYQSAFTRDELKKVLSSYPGKEVKKGLEMLYEKVEKHLVDQSPLLQVVWTHMQDEFLKQLKHYKQVIGQCYPNQRVDLEVSINEVLQFFSEIAQQH</sequence>
<dbReference type="GO" id="GO:0000145">
    <property type="term" value="C:exocyst"/>
    <property type="evidence" value="ECO:0007669"/>
    <property type="project" value="InterPro"/>
</dbReference>
<gene>
    <name evidence="7" type="ORF">QR680_002096</name>
</gene>
<feature type="domain" description="Exocyst complex component Sec3 C-terminal" evidence="6">
    <location>
        <begin position="671"/>
        <end position="956"/>
    </location>
</feature>
<accession>A0AA39LHH3</accession>